<sequence>MDIEAFRDYCLAKKGVTEELPFGPDTLVFKVMGKVFALTGLERLPQQVNLKCAPERALALRESYDGAIIAGYHMNKAHWNTIILHKVPSNLVAELIDHSYDLVVAKFTKKLRAEYEGLD</sequence>
<dbReference type="Proteomes" id="UP000184543">
    <property type="component" value="Unassembled WGS sequence"/>
</dbReference>
<dbReference type="InterPro" id="IPR058532">
    <property type="entry name" value="YjbR/MT2646/Rv2570-like"/>
</dbReference>
<dbReference type="OrthoDB" id="9789813at2"/>
<dbReference type="SUPFAM" id="SSF142906">
    <property type="entry name" value="YjbR-like"/>
    <property type="match status" value="1"/>
</dbReference>
<dbReference type="STRING" id="192903.SAMN04488513_11183"/>
<dbReference type="Gene3D" id="3.90.1150.30">
    <property type="match status" value="1"/>
</dbReference>
<dbReference type="InterPro" id="IPR038056">
    <property type="entry name" value="YjbR-like_sf"/>
</dbReference>
<protein>
    <submittedName>
        <fullName evidence="1">Predicted DNA-binding protein, MmcQ/YjbR family</fullName>
    </submittedName>
</protein>
<keyword evidence="1" id="KW-0238">DNA-binding</keyword>
<dbReference type="PANTHER" id="PTHR35145">
    <property type="entry name" value="CYTOPLASMIC PROTEIN-RELATED"/>
    <property type="match status" value="1"/>
</dbReference>
<proteinExistence type="predicted"/>
<evidence type="ECO:0000313" key="2">
    <source>
        <dbReference type="Proteomes" id="UP000184543"/>
    </source>
</evidence>
<reference evidence="2" key="1">
    <citation type="submission" date="2016-11" db="EMBL/GenBank/DDBJ databases">
        <authorList>
            <person name="Varghese N."/>
            <person name="Submissions S."/>
        </authorList>
    </citation>
    <scope>NUCLEOTIDE SEQUENCE [LARGE SCALE GENOMIC DNA]</scope>
    <source>
        <strain evidence="2">DSM 19858</strain>
    </source>
</reference>
<gene>
    <name evidence="1" type="ORF">SAMN04488513_11183</name>
</gene>
<organism evidence="1 2">
    <name type="scientific">Pseudozobellia thermophila</name>
    <dbReference type="NCBI Taxonomy" id="192903"/>
    <lineage>
        <taxon>Bacteria</taxon>
        <taxon>Pseudomonadati</taxon>
        <taxon>Bacteroidota</taxon>
        <taxon>Flavobacteriia</taxon>
        <taxon>Flavobacteriales</taxon>
        <taxon>Flavobacteriaceae</taxon>
        <taxon>Pseudozobellia</taxon>
    </lineage>
</organism>
<dbReference type="EMBL" id="FQYU01000011">
    <property type="protein sequence ID" value="SHJ88945.1"/>
    <property type="molecule type" value="Genomic_DNA"/>
</dbReference>
<dbReference type="InterPro" id="IPR007351">
    <property type="entry name" value="YjbR"/>
</dbReference>
<keyword evidence="2" id="KW-1185">Reference proteome</keyword>
<accession>A0A1M6MZK6</accession>
<dbReference type="GO" id="GO:0003677">
    <property type="term" value="F:DNA binding"/>
    <property type="evidence" value="ECO:0007669"/>
    <property type="project" value="UniProtKB-KW"/>
</dbReference>
<dbReference type="AlphaFoldDB" id="A0A1M6MZK6"/>
<dbReference type="RefSeq" id="WP_072995370.1">
    <property type="nucleotide sequence ID" value="NZ_FQYU01000011.1"/>
</dbReference>
<evidence type="ECO:0000313" key="1">
    <source>
        <dbReference type="EMBL" id="SHJ88945.1"/>
    </source>
</evidence>
<dbReference type="PANTHER" id="PTHR35145:SF1">
    <property type="entry name" value="CYTOPLASMIC PROTEIN"/>
    <property type="match status" value="1"/>
</dbReference>
<dbReference type="Pfam" id="PF04237">
    <property type="entry name" value="YjbR"/>
    <property type="match status" value="1"/>
</dbReference>
<name>A0A1M6MZK6_9FLAO</name>